<name>A0A0W1B1K3_9BACL</name>
<reference evidence="1 2" key="1">
    <citation type="journal article" date="2015" name="Int. Biodeterior. Biodegradation">
        <title>Physiological and genetic screening methods for the isolation of methyl tert-butyl ether-degrading bacteria for bioremediation purposes.</title>
        <authorList>
            <person name="Guisado I.M."/>
            <person name="Purswani J."/>
            <person name="Gonzalez Lopez J."/>
            <person name="Pozo C."/>
        </authorList>
    </citation>
    <scope>NUCLEOTIDE SEQUENCE [LARGE SCALE GENOMIC DNA]</scope>
    <source>
        <strain evidence="1 2">SH7</strain>
    </source>
</reference>
<dbReference type="AlphaFoldDB" id="A0A0W1B1K3"/>
<dbReference type="RefSeq" id="WP_060622976.1">
    <property type="nucleotide sequence ID" value="NZ_LCZJ02000018.1"/>
</dbReference>
<dbReference type="EMBL" id="LCZJ02000018">
    <property type="protein sequence ID" value="KTD87458.1"/>
    <property type="molecule type" value="Genomic_DNA"/>
</dbReference>
<accession>A0A0W1B1K3</accession>
<gene>
    <name evidence="1" type="ORF">UQ64_11635</name>
</gene>
<evidence type="ECO:0000313" key="1">
    <source>
        <dbReference type="EMBL" id="KTD87458.1"/>
    </source>
</evidence>
<comment type="caution">
    <text evidence="1">The sequence shown here is derived from an EMBL/GenBank/DDBJ whole genome shotgun (WGS) entry which is preliminary data.</text>
</comment>
<protein>
    <submittedName>
        <fullName evidence="1">Uncharacterized protein</fullName>
    </submittedName>
</protein>
<keyword evidence="2" id="KW-1185">Reference proteome</keyword>
<dbReference type="OrthoDB" id="2786695at2"/>
<dbReference type="Proteomes" id="UP000054709">
    <property type="component" value="Unassembled WGS sequence"/>
</dbReference>
<proteinExistence type="predicted"/>
<organism evidence="1 2">
    <name type="scientific">Paenibacillus etheri</name>
    <dbReference type="NCBI Taxonomy" id="1306852"/>
    <lineage>
        <taxon>Bacteria</taxon>
        <taxon>Bacillati</taxon>
        <taxon>Bacillota</taxon>
        <taxon>Bacilli</taxon>
        <taxon>Bacillales</taxon>
        <taxon>Paenibacillaceae</taxon>
        <taxon>Paenibacillus</taxon>
    </lineage>
</organism>
<sequence length="318" mass="37083">MKSNAPGQLLGFSMQFPRALYHLLRSAPKDVVCVEVLGDVATLKSDGELLAEEDKSSIVGNPLTDKSTDLWKTFSNWIEAIKNGFIDVERTKFLLYSNRSGREGIVNKFSSAQCHSDIQRALEYTKKKLGDIKSDHDIWTYYDFVVNRNEALLFKIIQRFELQIGNGAGYEDVRIEIQRKHVPEGQIEFLMENLSGWVQKVITEKIVAHKGATISWEEFDRHFKVVFDRSRCRELIDFTMHYSKEHDNVQKHVKNRPIYLRQLESIELDETDILDAISDYLRADINLEKWIANEIINEEIAFEFEDKLTKFWGNQRKE</sequence>
<evidence type="ECO:0000313" key="2">
    <source>
        <dbReference type="Proteomes" id="UP000054709"/>
    </source>
</evidence>